<dbReference type="Proteomes" id="UP001597012">
    <property type="component" value="Unassembled WGS sequence"/>
</dbReference>
<dbReference type="Pfam" id="PF25221">
    <property type="entry name" value="5TMH_Lnb"/>
    <property type="match status" value="1"/>
</dbReference>
<comment type="caution">
    <text evidence="4">The sequence shown here is derived from an EMBL/GenBank/DDBJ whole genome shotgun (WGS) entry which is preliminary data.</text>
</comment>
<dbReference type="RefSeq" id="WP_379934949.1">
    <property type="nucleotide sequence ID" value="NZ_JBHTHY010000011.1"/>
</dbReference>
<organism evidence="4 5">
    <name type="scientific">Maribacter chungangensis</name>
    <dbReference type="NCBI Taxonomy" id="1069117"/>
    <lineage>
        <taxon>Bacteria</taxon>
        <taxon>Pseudomonadati</taxon>
        <taxon>Bacteroidota</taxon>
        <taxon>Flavobacteriia</taxon>
        <taxon>Flavobacteriales</taxon>
        <taxon>Flavobacteriaceae</taxon>
        <taxon>Maribacter</taxon>
    </lineage>
</organism>
<feature type="domain" description="Lnb N-terminal periplasmic" evidence="2">
    <location>
        <begin position="30"/>
        <end position="179"/>
    </location>
</feature>
<dbReference type="Pfam" id="PF13387">
    <property type="entry name" value="Lnb_N"/>
    <property type="match status" value="1"/>
</dbReference>
<gene>
    <name evidence="4" type="ORF">ACFQZJ_12440</name>
</gene>
<evidence type="ECO:0000259" key="2">
    <source>
        <dbReference type="Pfam" id="PF13387"/>
    </source>
</evidence>
<keyword evidence="1" id="KW-1133">Transmembrane helix</keyword>
<proteinExistence type="predicted"/>
<dbReference type="EMBL" id="JBHTHY010000011">
    <property type="protein sequence ID" value="MFD0798272.1"/>
    <property type="molecule type" value="Genomic_DNA"/>
</dbReference>
<feature type="transmembrane region" description="Helical" evidence="1">
    <location>
        <begin position="364"/>
        <end position="384"/>
    </location>
</feature>
<keyword evidence="5" id="KW-1185">Reference proteome</keyword>
<feature type="transmembrane region" description="Helical" evidence="1">
    <location>
        <begin position="283"/>
        <end position="303"/>
    </location>
</feature>
<evidence type="ECO:0000313" key="5">
    <source>
        <dbReference type="Proteomes" id="UP001597012"/>
    </source>
</evidence>
<feature type="transmembrane region" description="Helical" evidence="1">
    <location>
        <begin position="315"/>
        <end position="331"/>
    </location>
</feature>
<feature type="transmembrane region" description="Helical" evidence="1">
    <location>
        <begin position="250"/>
        <end position="271"/>
    </location>
</feature>
<name>A0ABW3B4M1_9FLAO</name>
<keyword evidence="1" id="KW-0812">Transmembrane</keyword>
<accession>A0ABW3B4M1</accession>
<dbReference type="InterPro" id="IPR057436">
    <property type="entry name" value="5TMH_Lnb"/>
</dbReference>
<protein>
    <submittedName>
        <fullName evidence="4">DUF4105 domain-containing protein</fullName>
    </submittedName>
</protein>
<sequence>MFQKIECTILLLLMFHLGYAQEPQLSKLSKLSLLTAGTGQDLAAKFGHSGIRLQDPAVGIDVVYGYGTYNFEDPNFYLNFTRGKLDYMITRQPFGLFEKSYIIEKRWIKEQELNLDLEQRKNIIGFLETNLLPQNRLYKYDFLFENCATKIPEVFEKNLGDALQFDYSHLEERYTFRQLIHQNLNVNSWSNFGIDLALGSVIDREATPYEHLFLPIYVYEQLKHTTVDGKPIVTKESLLLDIPTQEDDTFFLFTPVFWLALLMVIVFYISYTDVKHNSRTRWIDVLLFSLTGIAGCIILFLWFLTDHDATKGNYNILWAFAPNLIVALYLVKKAVPKWLVTYLSIVLALLVISVILWLVKIQMFSLLLIFVLLAVGIRYLFLLYHFKKTA</sequence>
<evidence type="ECO:0000256" key="1">
    <source>
        <dbReference type="SAM" id="Phobius"/>
    </source>
</evidence>
<reference evidence="5" key="1">
    <citation type="journal article" date="2019" name="Int. J. Syst. Evol. Microbiol.">
        <title>The Global Catalogue of Microorganisms (GCM) 10K type strain sequencing project: providing services to taxonomists for standard genome sequencing and annotation.</title>
        <authorList>
            <consortium name="The Broad Institute Genomics Platform"/>
            <consortium name="The Broad Institute Genome Sequencing Center for Infectious Disease"/>
            <person name="Wu L."/>
            <person name="Ma J."/>
        </authorList>
    </citation>
    <scope>NUCLEOTIDE SEQUENCE [LARGE SCALE GENOMIC DNA]</scope>
    <source>
        <strain evidence="5">CCUG 61948</strain>
    </source>
</reference>
<dbReference type="InterPro" id="IPR025178">
    <property type="entry name" value="Lnb_N"/>
</dbReference>
<feature type="domain" description="Lnb-like transmembrane" evidence="3">
    <location>
        <begin position="250"/>
        <end position="388"/>
    </location>
</feature>
<evidence type="ECO:0000313" key="4">
    <source>
        <dbReference type="EMBL" id="MFD0798272.1"/>
    </source>
</evidence>
<evidence type="ECO:0000259" key="3">
    <source>
        <dbReference type="Pfam" id="PF25221"/>
    </source>
</evidence>
<feature type="transmembrane region" description="Helical" evidence="1">
    <location>
        <begin position="338"/>
        <end position="358"/>
    </location>
</feature>
<keyword evidence="1" id="KW-0472">Membrane</keyword>